<name>A0AAU7U670_9DEIO</name>
<evidence type="ECO:0000313" key="2">
    <source>
        <dbReference type="EMBL" id="XBV83971.1"/>
    </source>
</evidence>
<dbReference type="RefSeq" id="WP_350241879.1">
    <property type="nucleotide sequence ID" value="NZ_CP158298.1"/>
</dbReference>
<dbReference type="GO" id="GO:0016779">
    <property type="term" value="F:nucleotidyltransferase activity"/>
    <property type="evidence" value="ECO:0007669"/>
    <property type="project" value="UniProtKB-KW"/>
</dbReference>
<dbReference type="KEGG" id="dsc:ABOD76_04580"/>
<dbReference type="SUPFAM" id="SSF81301">
    <property type="entry name" value="Nucleotidyltransferase"/>
    <property type="match status" value="1"/>
</dbReference>
<keyword evidence="2" id="KW-0548">Nucleotidyltransferase</keyword>
<dbReference type="AlphaFoldDB" id="A0AAU7U670"/>
<reference evidence="2" key="1">
    <citation type="submission" date="2024-06" db="EMBL/GenBank/DDBJ databases">
        <title>Draft Genome Sequence of Deinococcus sonorensis Type Strain KR-87, a Biofilm Producing Representative of the Genus Deinococcus.</title>
        <authorList>
            <person name="Boren L.S."/>
            <person name="Grosso R.A."/>
            <person name="Hugenberg-Cox A.N."/>
            <person name="Hill J.T.E."/>
            <person name="Albert C.M."/>
            <person name="Tuohy J.M."/>
        </authorList>
    </citation>
    <scope>NUCLEOTIDE SEQUENCE</scope>
    <source>
        <strain evidence="2">KR-87</strain>
        <plasmid evidence="2">pDson03</plasmid>
    </source>
</reference>
<gene>
    <name evidence="2" type="ORF">ABOD76_04580</name>
</gene>
<dbReference type="EC" id="2.7.7.-" evidence="2"/>
<dbReference type="EMBL" id="CP158298">
    <property type="protein sequence ID" value="XBV83971.1"/>
    <property type="molecule type" value="Genomic_DNA"/>
</dbReference>
<accession>A0AAU7U670</accession>
<proteinExistence type="predicted"/>
<geneLocation type="plasmid" evidence="2">
    <name>pDson03</name>
</geneLocation>
<sequence>MSPSFPSPLLERLLAEIRHAPVRAVAISGSYARGNADAYSDLDLVCYVPQSEPTSEWLGYRDGLLVSIDRQHVEARIQDLTHPESAVRAVMPLRRLHALYDPEGVVVRLQRAAQDFQWSQVALQGQAFAAEVVTHQAEVIHKLLGGLARGDAARTWSATTEVVNAMMVAMAVWRGVLADSGNTYAAQVWEAMGPTSAWSRLHRKAAGIEDLSSLRQRGETTLTLYTLTAQEVEAALSEEAVNVVTEVRHRIEAAGYTSSSAQD</sequence>
<dbReference type="CDD" id="cd05403">
    <property type="entry name" value="NT_KNTase_like"/>
    <property type="match status" value="1"/>
</dbReference>
<feature type="domain" description="Polymerase nucleotidyl transferase" evidence="1">
    <location>
        <begin position="14"/>
        <end position="53"/>
    </location>
</feature>
<protein>
    <submittedName>
        <fullName evidence="2">Nucleotidyltransferase domain-containing protein</fullName>
        <ecNumber evidence="2">2.7.7.-</ecNumber>
    </submittedName>
</protein>
<dbReference type="Gene3D" id="3.30.460.10">
    <property type="entry name" value="Beta Polymerase, domain 2"/>
    <property type="match status" value="1"/>
</dbReference>
<keyword evidence="2" id="KW-0614">Plasmid</keyword>
<keyword evidence="2" id="KW-0808">Transferase</keyword>
<organism evidence="2">
    <name type="scientific">Deinococcus sonorensis KR-87</name>
    <dbReference type="NCBI Taxonomy" id="694439"/>
    <lineage>
        <taxon>Bacteria</taxon>
        <taxon>Thermotogati</taxon>
        <taxon>Deinococcota</taxon>
        <taxon>Deinococci</taxon>
        <taxon>Deinococcales</taxon>
        <taxon>Deinococcaceae</taxon>
        <taxon>Deinococcus</taxon>
    </lineage>
</organism>
<dbReference type="Pfam" id="PF01909">
    <property type="entry name" value="NTP_transf_2"/>
    <property type="match status" value="1"/>
</dbReference>
<dbReference type="InterPro" id="IPR002934">
    <property type="entry name" value="Polymerase_NTP_transf_dom"/>
</dbReference>
<dbReference type="InterPro" id="IPR043519">
    <property type="entry name" value="NT_sf"/>
</dbReference>
<evidence type="ECO:0000259" key="1">
    <source>
        <dbReference type="Pfam" id="PF01909"/>
    </source>
</evidence>